<proteinExistence type="predicted"/>
<evidence type="ECO:0000313" key="3">
    <source>
        <dbReference type="Proteomes" id="UP000515908"/>
    </source>
</evidence>
<dbReference type="Proteomes" id="UP000515908">
    <property type="component" value="Chromosome 11"/>
</dbReference>
<reference evidence="2 3" key="1">
    <citation type="submission" date="2020-08" db="EMBL/GenBank/DDBJ databases">
        <authorList>
            <person name="Newling K."/>
            <person name="Davey J."/>
            <person name="Forrester S."/>
        </authorList>
    </citation>
    <scope>NUCLEOTIDE SEQUENCE [LARGE SCALE GENOMIC DNA]</scope>
    <source>
        <strain evidence="3">Crithidia deanei Carvalho (ATCC PRA-265)</strain>
    </source>
</reference>
<accession>A0A7G2CHX5</accession>
<feature type="compositionally biased region" description="Polar residues" evidence="1">
    <location>
        <begin position="59"/>
        <end position="68"/>
    </location>
</feature>
<sequence>MSISVLSSTHPYEDDDGKRSVVHFCRNPIPSKNNKPVTVNVNSNCVRSTEAQTEKKETITPSTTLTRHPSNEKNSNDNNNNNTNSNHNRMTVEVQLVSLLNTPMDASFQFASSATTCASTEDDEADPHTVYYHLPEHQKDQSESIPPRRVDEGRLERRLSCRHLLHIHHSKLLYSLENNTKESEGSVGSSLRRHSEGGSKPSHTSQTNNNNIKNHKTKNNMNHTQLLSLAGCSNGSDAPPFMNWMP</sequence>
<feature type="compositionally biased region" description="Low complexity" evidence="1">
    <location>
        <begin position="76"/>
        <end position="87"/>
    </location>
</feature>
<protein>
    <submittedName>
        <fullName evidence="2">Uncharacterized protein</fullName>
    </submittedName>
</protein>
<evidence type="ECO:0000256" key="1">
    <source>
        <dbReference type="SAM" id="MobiDB-lite"/>
    </source>
</evidence>
<keyword evidence="3" id="KW-1185">Reference proteome</keyword>
<feature type="region of interest" description="Disordered" evidence="1">
    <location>
        <begin position="180"/>
        <end position="217"/>
    </location>
</feature>
<feature type="region of interest" description="Disordered" evidence="1">
    <location>
        <begin position="47"/>
        <end position="87"/>
    </location>
</feature>
<dbReference type="VEuPathDB" id="TriTrypDB:ADEAN_000601300"/>
<gene>
    <name evidence="2" type="ORF">ADEAN_000601300</name>
</gene>
<dbReference type="EMBL" id="LR877155">
    <property type="protein sequence ID" value="CAD2218524.1"/>
    <property type="molecule type" value="Genomic_DNA"/>
</dbReference>
<organism evidence="2 3">
    <name type="scientific">Angomonas deanei</name>
    <dbReference type="NCBI Taxonomy" id="59799"/>
    <lineage>
        <taxon>Eukaryota</taxon>
        <taxon>Discoba</taxon>
        <taxon>Euglenozoa</taxon>
        <taxon>Kinetoplastea</taxon>
        <taxon>Metakinetoplastina</taxon>
        <taxon>Trypanosomatida</taxon>
        <taxon>Trypanosomatidae</taxon>
        <taxon>Strigomonadinae</taxon>
        <taxon>Angomonas</taxon>
    </lineage>
</organism>
<name>A0A7G2CHX5_9TRYP</name>
<evidence type="ECO:0000313" key="2">
    <source>
        <dbReference type="EMBL" id="CAD2218524.1"/>
    </source>
</evidence>
<dbReference type="AlphaFoldDB" id="A0A7G2CHX5"/>